<keyword evidence="2" id="KW-1185">Reference proteome</keyword>
<reference evidence="2" key="2">
    <citation type="submission" date="2015-01" db="EMBL/GenBank/DDBJ databases">
        <title>Evolutionary Origins and Diversification of the Mycorrhizal Mutualists.</title>
        <authorList>
            <consortium name="DOE Joint Genome Institute"/>
            <consortium name="Mycorrhizal Genomics Consortium"/>
            <person name="Kohler A."/>
            <person name="Kuo A."/>
            <person name="Nagy L.G."/>
            <person name="Floudas D."/>
            <person name="Copeland A."/>
            <person name="Barry K.W."/>
            <person name="Cichocki N."/>
            <person name="Veneault-Fourrey C."/>
            <person name="LaButti K."/>
            <person name="Lindquist E.A."/>
            <person name="Lipzen A."/>
            <person name="Lundell T."/>
            <person name="Morin E."/>
            <person name="Murat C."/>
            <person name="Riley R."/>
            <person name="Ohm R."/>
            <person name="Sun H."/>
            <person name="Tunlid A."/>
            <person name="Henrissat B."/>
            <person name="Grigoriev I.V."/>
            <person name="Hibbett D.S."/>
            <person name="Martin F."/>
        </authorList>
    </citation>
    <scope>NUCLEOTIDE SEQUENCE [LARGE SCALE GENOMIC DNA]</scope>
    <source>
        <strain evidence="2">Ve08.2h10</strain>
    </source>
</reference>
<evidence type="ECO:0000313" key="1">
    <source>
        <dbReference type="EMBL" id="KIK75564.1"/>
    </source>
</evidence>
<dbReference type="OrthoDB" id="10373690at2759"/>
<evidence type="ECO:0000313" key="2">
    <source>
        <dbReference type="Proteomes" id="UP000054538"/>
    </source>
</evidence>
<proteinExistence type="predicted"/>
<dbReference type="Proteomes" id="UP000054538">
    <property type="component" value="Unassembled WGS sequence"/>
</dbReference>
<reference evidence="1 2" key="1">
    <citation type="submission" date="2014-04" db="EMBL/GenBank/DDBJ databases">
        <authorList>
            <consortium name="DOE Joint Genome Institute"/>
            <person name="Kuo A."/>
            <person name="Kohler A."/>
            <person name="Jargeat P."/>
            <person name="Nagy L.G."/>
            <person name="Floudas D."/>
            <person name="Copeland A."/>
            <person name="Barry K.W."/>
            <person name="Cichocki N."/>
            <person name="Veneault-Fourrey C."/>
            <person name="LaButti K."/>
            <person name="Lindquist E.A."/>
            <person name="Lipzen A."/>
            <person name="Lundell T."/>
            <person name="Morin E."/>
            <person name="Murat C."/>
            <person name="Sun H."/>
            <person name="Tunlid A."/>
            <person name="Henrissat B."/>
            <person name="Grigoriev I.V."/>
            <person name="Hibbett D.S."/>
            <person name="Martin F."/>
            <person name="Nordberg H.P."/>
            <person name="Cantor M.N."/>
            <person name="Hua S.X."/>
        </authorList>
    </citation>
    <scope>NUCLEOTIDE SEQUENCE [LARGE SCALE GENOMIC DNA]</scope>
    <source>
        <strain evidence="1 2">Ve08.2h10</strain>
    </source>
</reference>
<dbReference type="HOGENOM" id="CLU_160151_0_0_1"/>
<gene>
    <name evidence="1" type="ORF">PAXRUDRAFT_172437</name>
</gene>
<dbReference type="AlphaFoldDB" id="A0A0D0D647"/>
<feature type="non-terminal residue" evidence="1">
    <location>
        <position position="1"/>
    </location>
</feature>
<dbReference type="EMBL" id="KN828016">
    <property type="protein sequence ID" value="KIK75564.1"/>
    <property type="molecule type" value="Genomic_DNA"/>
</dbReference>
<name>A0A0D0D647_9AGAM</name>
<dbReference type="InParanoid" id="A0A0D0D647"/>
<protein>
    <submittedName>
        <fullName evidence="1">Uncharacterized protein</fullName>
    </submittedName>
</protein>
<accession>A0A0D0D647</accession>
<sequence>LSKSLFQVIQTWLHHHGAAIEAALTCPVLESQKAKFAELLMAEGVCQHLISTFIMTYPNSNNLSIDP</sequence>
<organism evidence="1 2">
    <name type="scientific">Paxillus rubicundulus Ve08.2h10</name>
    <dbReference type="NCBI Taxonomy" id="930991"/>
    <lineage>
        <taxon>Eukaryota</taxon>
        <taxon>Fungi</taxon>
        <taxon>Dikarya</taxon>
        <taxon>Basidiomycota</taxon>
        <taxon>Agaricomycotina</taxon>
        <taxon>Agaricomycetes</taxon>
        <taxon>Agaricomycetidae</taxon>
        <taxon>Boletales</taxon>
        <taxon>Paxilineae</taxon>
        <taxon>Paxillaceae</taxon>
        <taxon>Paxillus</taxon>
    </lineage>
</organism>